<feature type="transmembrane region" description="Helical" evidence="13">
    <location>
        <begin position="163"/>
        <end position="188"/>
    </location>
</feature>
<dbReference type="GO" id="GO:0015297">
    <property type="term" value="F:antiporter activity"/>
    <property type="evidence" value="ECO:0007669"/>
    <property type="project" value="UniProtKB-KW"/>
</dbReference>
<accession>A0A9D1DCM5</accession>
<feature type="transmembrane region" description="Helical" evidence="13">
    <location>
        <begin position="358"/>
        <end position="375"/>
    </location>
</feature>
<evidence type="ECO:0000256" key="3">
    <source>
        <dbReference type="ARBA" id="ARBA00010199"/>
    </source>
</evidence>
<dbReference type="InterPro" id="IPR048279">
    <property type="entry name" value="MdtK-like"/>
</dbReference>
<evidence type="ECO:0000256" key="7">
    <source>
        <dbReference type="ARBA" id="ARBA00022475"/>
    </source>
</evidence>
<name>A0A9D1DCM5_9FIRM</name>
<evidence type="ECO:0000256" key="12">
    <source>
        <dbReference type="ARBA" id="ARBA00031636"/>
    </source>
</evidence>
<dbReference type="GO" id="GO:0042910">
    <property type="term" value="F:xenobiotic transmembrane transporter activity"/>
    <property type="evidence" value="ECO:0007669"/>
    <property type="project" value="InterPro"/>
</dbReference>
<feature type="transmembrane region" description="Helical" evidence="13">
    <location>
        <begin position="92"/>
        <end position="113"/>
    </location>
</feature>
<dbReference type="Proteomes" id="UP000886749">
    <property type="component" value="Unassembled WGS sequence"/>
</dbReference>
<evidence type="ECO:0000256" key="6">
    <source>
        <dbReference type="ARBA" id="ARBA00022449"/>
    </source>
</evidence>
<dbReference type="PANTHER" id="PTHR43298:SF2">
    <property type="entry name" value="FMN_FAD EXPORTER YEEO-RELATED"/>
    <property type="match status" value="1"/>
</dbReference>
<evidence type="ECO:0000256" key="8">
    <source>
        <dbReference type="ARBA" id="ARBA00022692"/>
    </source>
</evidence>
<keyword evidence="5" id="KW-0813">Transport</keyword>
<dbReference type="Pfam" id="PF01554">
    <property type="entry name" value="MatE"/>
    <property type="match status" value="2"/>
</dbReference>
<comment type="caution">
    <text evidence="14">The sequence shown here is derived from an EMBL/GenBank/DDBJ whole genome shotgun (WGS) entry which is preliminary data.</text>
</comment>
<keyword evidence="11 13" id="KW-0472">Membrane</keyword>
<evidence type="ECO:0000256" key="4">
    <source>
        <dbReference type="ARBA" id="ARBA00020268"/>
    </source>
</evidence>
<keyword evidence="7" id="KW-1003">Cell membrane</keyword>
<comment type="subcellular location">
    <subcellularLocation>
        <location evidence="2">Cell membrane</location>
        <topology evidence="2">Multi-pass membrane protein</topology>
    </subcellularLocation>
</comment>
<comment type="function">
    <text evidence="1">Multidrug efflux pump.</text>
</comment>
<keyword evidence="8 13" id="KW-0812">Transmembrane</keyword>
<feature type="transmembrane region" description="Helical" evidence="13">
    <location>
        <begin position="194"/>
        <end position="215"/>
    </location>
</feature>
<evidence type="ECO:0000313" key="15">
    <source>
        <dbReference type="Proteomes" id="UP000886749"/>
    </source>
</evidence>
<reference evidence="14" key="1">
    <citation type="submission" date="2020-10" db="EMBL/GenBank/DDBJ databases">
        <authorList>
            <person name="Gilroy R."/>
        </authorList>
    </citation>
    <scope>NUCLEOTIDE SEQUENCE</scope>
    <source>
        <strain evidence="14">CHK184-25365</strain>
    </source>
</reference>
<evidence type="ECO:0000256" key="5">
    <source>
        <dbReference type="ARBA" id="ARBA00022448"/>
    </source>
</evidence>
<keyword evidence="9 13" id="KW-1133">Transmembrane helix</keyword>
<dbReference type="InterPro" id="IPR050222">
    <property type="entry name" value="MATE_MdtK"/>
</dbReference>
<gene>
    <name evidence="14" type="ORF">IAB36_01570</name>
</gene>
<keyword evidence="10" id="KW-0406">Ion transport</keyword>
<evidence type="ECO:0000256" key="10">
    <source>
        <dbReference type="ARBA" id="ARBA00023065"/>
    </source>
</evidence>
<evidence type="ECO:0000256" key="13">
    <source>
        <dbReference type="SAM" id="Phobius"/>
    </source>
</evidence>
<feature type="transmembrane region" description="Helical" evidence="13">
    <location>
        <begin position="396"/>
        <end position="414"/>
    </location>
</feature>
<keyword evidence="6" id="KW-0050">Antiport</keyword>
<dbReference type="EMBL" id="DVGY01000039">
    <property type="protein sequence ID" value="HIR40499.1"/>
    <property type="molecule type" value="Genomic_DNA"/>
</dbReference>
<evidence type="ECO:0000256" key="11">
    <source>
        <dbReference type="ARBA" id="ARBA00023136"/>
    </source>
</evidence>
<evidence type="ECO:0000256" key="9">
    <source>
        <dbReference type="ARBA" id="ARBA00022989"/>
    </source>
</evidence>
<proteinExistence type="inferred from homology"/>
<dbReference type="GO" id="GO:0005886">
    <property type="term" value="C:plasma membrane"/>
    <property type="evidence" value="ECO:0007669"/>
    <property type="project" value="UniProtKB-SubCell"/>
</dbReference>
<dbReference type="PIRSF" id="PIRSF006603">
    <property type="entry name" value="DinF"/>
    <property type="match status" value="1"/>
</dbReference>
<dbReference type="InterPro" id="IPR002528">
    <property type="entry name" value="MATE_fam"/>
</dbReference>
<dbReference type="PANTHER" id="PTHR43298">
    <property type="entry name" value="MULTIDRUG RESISTANCE PROTEIN NORM-RELATED"/>
    <property type="match status" value="1"/>
</dbReference>
<dbReference type="NCBIfam" id="TIGR00797">
    <property type="entry name" value="matE"/>
    <property type="match status" value="1"/>
</dbReference>
<sequence length="469" mass="50979">MVRDMTKGSPTRLILAFALPMLAGSILQQFYNLADSVIVSWGVGVNAFTSIGCTSSMNFFVIGFINGLTQGFSILISQYFGAKNLESMRKSIAMSICLSAISVIVVSLAAALSSEGILTLMQTPDVYMEDAVLYSRIVYGCVGCLVFYNMTSSILRAVGDSRNPLVAIILSTLMNIGLDLLFVMVFHWGVAGAAIATAISQVMAMCYNLVVMSRLEILRLSKKDFKPDFSMVRKMVVMGIPMAFQNSVTAMGVMILQGVVNSLGALYSAAYAAGCKVVNIIQQPNATFGMAITTYTGQNLGAGKLDRIRKGVVRCIGINMVICTCLCLCMIFFSKPIAGFIVGFDPNADQIIQEASNYMVFLSLFLWVLGLLWPYRSALQGMGRTFMPMVSGGLELAIRISLVLTLPLFMGFWGVMTAEVSAWTGATIMLIIDYYLVIHKLKHATDLNHTLLKKKEALEKVPAIPGKHS</sequence>
<evidence type="ECO:0000256" key="2">
    <source>
        <dbReference type="ARBA" id="ARBA00004651"/>
    </source>
</evidence>
<dbReference type="AlphaFoldDB" id="A0A9D1DCM5"/>
<feature type="transmembrane region" description="Helical" evidence="13">
    <location>
        <begin position="12"/>
        <end position="31"/>
    </location>
</feature>
<comment type="similarity">
    <text evidence="3">Belongs to the multi antimicrobial extrusion (MATE) (TC 2.A.66.1) family.</text>
</comment>
<evidence type="ECO:0000313" key="14">
    <source>
        <dbReference type="EMBL" id="HIR40499.1"/>
    </source>
</evidence>
<dbReference type="GO" id="GO:0006811">
    <property type="term" value="P:monoatomic ion transport"/>
    <property type="evidence" value="ECO:0007669"/>
    <property type="project" value="UniProtKB-KW"/>
</dbReference>
<feature type="transmembrane region" description="Helical" evidence="13">
    <location>
        <begin position="420"/>
        <end position="438"/>
    </location>
</feature>
<evidence type="ECO:0000256" key="1">
    <source>
        <dbReference type="ARBA" id="ARBA00003408"/>
    </source>
</evidence>
<feature type="transmembrane region" description="Helical" evidence="13">
    <location>
        <begin position="316"/>
        <end position="338"/>
    </location>
</feature>
<reference evidence="14" key="2">
    <citation type="journal article" date="2021" name="PeerJ">
        <title>Extensive microbial diversity within the chicken gut microbiome revealed by metagenomics and culture.</title>
        <authorList>
            <person name="Gilroy R."/>
            <person name="Ravi A."/>
            <person name="Getino M."/>
            <person name="Pursley I."/>
            <person name="Horton D.L."/>
            <person name="Alikhan N.F."/>
            <person name="Baker D."/>
            <person name="Gharbi K."/>
            <person name="Hall N."/>
            <person name="Watson M."/>
            <person name="Adriaenssens E.M."/>
            <person name="Foster-Nyarko E."/>
            <person name="Jarju S."/>
            <person name="Secka A."/>
            <person name="Antonio M."/>
            <person name="Oren A."/>
            <person name="Chaudhuri R.R."/>
            <person name="La Ragione R."/>
            <person name="Hildebrand F."/>
            <person name="Pallen M.J."/>
        </authorList>
    </citation>
    <scope>NUCLEOTIDE SEQUENCE</scope>
    <source>
        <strain evidence="14">CHK184-25365</strain>
    </source>
</reference>
<dbReference type="CDD" id="cd13138">
    <property type="entry name" value="MATE_yoeA_like"/>
    <property type="match status" value="1"/>
</dbReference>
<feature type="transmembrane region" description="Helical" evidence="13">
    <location>
        <begin position="133"/>
        <end position="151"/>
    </location>
</feature>
<protein>
    <recommendedName>
        <fullName evidence="4">Probable multidrug resistance protein NorM</fullName>
    </recommendedName>
    <alternativeName>
        <fullName evidence="12">Multidrug-efflux transporter</fullName>
    </alternativeName>
</protein>
<organism evidence="14 15">
    <name type="scientific">Candidatus Egerieicola pullicola</name>
    <dbReference type="NCBI Taxonomy" id="2840775"/>
    <lineage>
        <taxon>Bacteria</taxon>
        <taxon>Bacillati</taxon>
        <taxon>Bacillota</taxon>
        <taxon>Clostridia</taxon>
        <taxon>Eubacteriales</taxon>
        <taxon>Oscillospiraceae</taxon>
        <taxon>Oscillospiraceae incertae sedis</taxon>
        <taxon>Candidatus Egerieicola</taxon>
    </lineage>
</organism>